<evidence type="ECO:0000313" key="2">
    <source>
        <dbReference type="EMBL" id="KAK2099549.1"/>
    </source>
</evidence>
<feature type="compositionally biased region" description="Pro residues" evidence="1">
    <location>
        <begin position="97"/>
        <end position="106"/>
    </location>
</feature>
<evidence type="ECO:0000256" key="1">
    <source>
        <dbReference type="SAM" id="MobiDB-lite"/>
    </source>
</evidence>
<feature type="compositionally biased region" description="Low complexity" evidence="1">
    <location>
        <begin position="71"/>
        <end position="92"/>
    </location>
</feature>
<keyword evidence="3" id="KW-1185">Reference proteome</keyword>
<evidence type="ECO:0000313" key="3">
    <source>
        <dbReference type="Proteomes" id="UP001266305"/>
    </source>
</evidence>
<name>A0ABQ9URV0_SAGOE</name>
<comment type="caution">
    <text evidence="2">The sequence shown here is derived from an EMBL/GenBank/DDBJ whole genome shotgun (WGS) entry which is preliminary data.</text>
</comment>
<dbReference type="EMBL" id="JASSZA010000010">
    <property type="protein sequence ID" value="KAK2099549.1"/>
    <property type="molecule type" value="Genomic_DNA"/>
</dbReference>
<sequence length="179" mass="19154">PAAAAQPHWRGSWGHGLVWGLRDREAGNPGQGAQRARAPWARRWPPPLLRLEHFQSRDAALLAAALAQSSSSYCSGSSSSFPPAAAPAAGFQRRARAPPPPFPPSPSSRSLPANFPEPRPAAQSSGAALWPNADLGRRARLCPVFHPRAPGAPRREQDYARGWGPRQSPGEMAGHWAFG</sequence>
<feature type="non-terminal residue" evidence="2">
    <location>
        <position position="1"/>
    </location>
</feature>
<protein>
    <submittedName>
        <fullName evidence="2">Uncharacterized protein</fullName>
    </submittedName>
</protein>
<gene>
    <name evidence="2" type="ORF">P7K49_020897</name>
</gene>
<accession>A0ABQ9URV0</accession>
<feature type="region of interest" description="Disordered" evidence="1">
    <location>
        <begin position="22"/>
        <end position="41"/>
    </location>
</feature>
<feature type="region of interest" description="Disordered" evidence="1">
    <location>
        <begin position="145"/>
        <end position="179"/>
    </location>
</feature>
<feature type="region of interest" description="Disordered" evidence="1">
    <location>
        <begin position="71"/>
        <end position="127"/>
    </location>
</feature>
<reference evidence="2 3" key="1">
    <citation type="submission" date="2023-05" db="EMBL/GenBank/DDBJ databases">
        <title>B98-5 Cell Line De Novo Hybrid Assembly: An Optical Mapping Approach.</title>
        <authorList>
            <person name="Kananen K."/>
            <person name="Auerbach J.A."/>
            <person name="Kautto E."/>
            <person name="Blachly J.S."/>
        </authorList>
    </citation>
    <scope>NUCLEOTIDE SEQUENCE [LARGE SCALE GENOMIC DNA]</scope>
    <source>
        <strain evidence="2">B95-8</strain>
        <tissue evidence="2">Cell line</tissue>
    </source>
</reference>
<proteinExistence type="predicted"/>
<organism evidence="2 3">
    <name type="scientific">Saguinus oedipus</name>
    <name type="common">Cotton-top tamarin</name>
    <name type="synonym">Oedipomidas oedipus</name>
    <dbReference type="NCBI Taxonomy" id="9490"/>
    <lineage>
        <taxon>Eukaryota</taxon>
        <taxon>Metazoa</taxon>
        <taxon>Chordata</taxon>
        <taxon>Craniata</taxon>
        <taxon>Vertebrata</taxon>
        <taxon>Euteleostomi</taxon>
        <taxon>Mammalia</taxon>
        <taxon>Eutheria</taxon>
        <taxon>Euarchontoglires</taxon>
        <taxon>Primates</taxon>
        <taxon>Haplorrhini</taxon>
        <taxon>Platyrrhini</taxon>
        <taxon>Cebidae</taxon>
        <taxon>Callitrichinae</taxon>
        <taxon>Saguinus</taxon>
    </lineage>
</organism>
<dbReference type="Proteomes" id="UP001266305">
    <property type="component" value="Unassembled WGS sequence"/>
</dbReference>